<name>A0ABP8G423_9BACT</name>
<reference evidence="2" key="1">
    <citation type="journal article" date="2019" name="Int. J. Syst. Evol. Microbiol.">
        <title>The Global Catalogue of Microorganisms (GCM) 10K type strain sequencing project: providing services to taxonomists for standard genome sequencing and annotation.</title>
        <authorList>
            <consortium name="The Broad Institute Genomics Platform"/>
            <consortium name="The Broad Institute Genome Sequencing Center for Infectious Disease"/>
            <person name="Wu L."/>
            <person name="Ma J."/>
        </authorList>
    </citation>
    <scope>NUCLEOTIDE SEQUENCE [LARGE SCALE GENOMIC DNA]</scope>
    <source>
        <strain evidence="2">JCM 17919</strain>
    </source>
</reference>
<dbReference type="EMBL" id="BAABGY010000001">
    <property type="protein sequence ID" value="GAA4316950.1"/>
    <property type="molecule type" value="Genomic_DNA"/>
</dbReference>
<evidence type="ECO:0000313" key="1">
    <source>
        <dbReference type="EMBL" id="GAA4316950.1"/>
    </source>
</evidence>
<dbReference type="Proteomes" id="UP001501725">
    <property type="component" value="Unassembled WGS sequence"/>
</dbReference>
<sequence>MSQEDEVTSAMAPGISWKDFWTWWVIEELITNELIVEIRNVATPMKLWHTEEPISTLTHQHNHHLCDFFDKH</sequence>
<comment type="caution">
    <text evidence="1">The sequence shown here is derived from an EMBL/GenBank/DDBJ whole genome shotgun (WGS) entry which is preliminary data.</text>
</comment>
<evidence type="ECO:0000313" key="2">
    <source>
        <dbReference type="Proteomes" id="UP001501725"/>
    </source>
</evidence>
<proteinExistence type="predicted"/>
<keyword evidence="2" id="KW-1185">Reference proteome</keyword>
<gene>
    <name evidence="1" type="ORF">GCM10023184_00390</name>
</gene>
<organism evidence="1 2">
    <name type="scientific">Flaviaesturariibacter amylovorans</name>
    <dbReference type="NCBI Taxonomy" id="1084520"/>
    <lineage>
        <taxon>Bacteria</taxon>
        <taxon>Pseudomonadati</taxon>
        <taxon>Bacteroidota</taxon>
        <taxon>Chitinophagia</taxon>
        <taxon>Chitinophagales</taxon>
        <taxon>Chitinophagaceae</taxon>
        <taxon>Flaviaestuariibacter</taxon>
    </lineage>
</organism>
<protein>
    <submittedName>
        <fullName evidence="1">Uncharacterized protein</fullName>
    </submittedName>
</protein>
<dbReference type="RefSeq" id="WP_345252556.1">
    <property type="nucleotide sequence ID" value="NZ_BAABGY010000001.1"/>
</dbReference>
<accession>A0ABP8G423</accession>